<feature type="region of interest" description="Disordered" evidence="1">
    <location>
        <begin position="152"/>
        <end position="173"/>
    </location>
</feature>
<proteinExistence type="predicted"/>
<dbReference type="AlphaFoldDB" id="A0A9P7KFC4"/>
<evidence type="ECO:0000256" key="2">
    <source>
        <dbReference type="SAM" id="Phobius"/>
    </source>
</evidence>
<keyword evidence="2" id="KW-1133">Transmembrane helix</keyword>
<accession>A0A9P7KFC4</accession>
<organism evidence="3 4">
    <name type="scientific">Asterophora parasitica</name>
    <dbReference type="NCBI Taxonomy" id="117018"/>
    <lineage>
        <taxon>Eukaryota</taxon>
        <taxon>Fungi</taxon>
        <taxon>Dikarya</taxon>
        <taxon>Basidiomycota</taxon>
        <taxon>Agaricomycotina</taxon>
        <taxon>Agaricomycetes</taxon>
        <taxon>Agaricomycetidae</taxon>
        <taxon>Agaricales</taxon>
        <taxon>Tricholomatineae</taxon>
        <taxon>Lyophyllaceae</taxon>
        <taxon>Asterophora</taxon>
    </lineage>
</organism>
<keyword evidence="2" id="KW-0472">Membrane</keyword>
<evidence type="ECO:0000256" key="1">
    <source>
        <dbReference type="SAM" id="MobiDB-lite"/>
    </source>
</evidence>
<keyword evidence="2" id="KW-0812">Transmembrane</keyword>
<evidence type="ECO:0000313" key="3">
    <source>
        <dbReference type="EMBL" id="KAG5647354.1"/>
    </source>
</evidence>
<dbReference type="Proteomes" id="UP000775547">
    <property type="component" value="Unassembled WGS sequence"/>
</dbReference>
<reference evidence="3" key="1">
    <citation type="submission" date="2020-07" db="EMBL/GenBank/DDBJ databases">
        <authorList>
            <person name="Nieuwenhuis M."/>
            <person name="Van De Peppel L.J.J."/>
        </authorList>
    </citation>
    <scope>NUCLEOTIDE SEQUENCE</scope>
    <source>
        <strain evidence="3">AP01</strain>
        <tissue evidence="3">Mycelium</tissue>
    </source>
</reference>
<feature type="transmembrane region" description="Helical" evidence="2">
    <location>
        <begin position="12"/>
        <end position="34"/>
    </location>
</feature>
<evidence type="ECO:0000313" key="4">
    <source>
        <dbReference type="Proteomes" id="UP000775547"/>
    </source>
</evidence>
<name>A0A9P7KFC4_9AGAR</name>
<gene>
    <name evidence="3" type="ORF">DXG03_000422</name>
</gene>
<reference evidence="3" key="2">
    <citation type="submission" date="2021-10" db="EMBL/GenBank/DDBJ databases">
        <title>Phylogenomics reveals ancestral predisposition of the termite-cultivated fungus Termitomyces towards a domesticated lifestyle.</title>
        <authorList>
            <person name="Auxier B."/>
            <person name="Grum-Grzhimaylo A."/>
            <person name="Cardenas M.E."/>
            <person name="Lodge J.D."/>
            <person name="Laessoe T."/>
            <person name="Pedersen O."/>
            <person name="Smith M.E."/>
            <person name="Kuyper T.W."/>
            <person name="Franco-Molano E.A."/>
            <person name="Baroni T.J."/>
            <person name="Aanen D.K."/>
        </authorList>
    </citation>
    <scope>NUCLEOTIDE SEQUENCE</scope>
    <source>
        <strain evidence="3">AP01</strain>
        <tissue evidence="3">Mycelium</tissue>
    </source>
</reference>
<protein>
    <submittedName>
        <fullName evidence="3">Uncharacterized protein</fullName>
    </submittedName>
</protein>
<sequence>MTVLTIMKGKQLGWVCLGSCAADVIVNAVAIFWVTRGLDSTLYSSTKSPSRGVPDRERRQTTAFVSDAVSREVAPKGTLSGNQPSFGYFPATSFAEPPRVEHNRDIESGHHRSPSTYKAIKSLTGIFRAKTNEPEGGLKITVTTEYDLEESHIELDSMQEEDERKKQQRLSEE</sequence>
<comment type="caution">
    <text evidence="3">The sequence shown here is derived from an EMBL/GenBank/DDBJ whole genome shotgun (WGS) entry which is preliminary data.</text>
</comment>
<dbReference type="EMBL" id="JABCKV010000010">
    <property type="protein sequence ID" value="KAG5647354.1"/>
    <property type="molecule type" value="Genomic_DNA"/>
</dbReference>
<dbReference type="OrthoDB" id="3030392at2759"/>
<keyword evidence="4" id="KW-1185">Reference proteome</keyword>
<feature type="compositionally biased region" description="Basic and acidic residues" evidence="1">
    <location>
        <begin position="162"/>
        <end position="173"/>
    </location>
</feature>